<evidence type="ECO:0000259" key="2">
    <source>
        <dbReference type="Pfam" id="PF20981"/>
    </source>
</evidence>
<reference evidence="3" key="1">
    <citation type="submission" date="2022-07" db="EMBL/GenBank/DDBJ databases">
        <title>Fungi with potential for degradation of polypropylene.</title>
        <authorList>
            <person name="Gostincar C."/>
        </authorList>
    </citation>
    <scope>NUCLEOTIDE SEQUENCE</scope>
    <source>
        <strain evidence="3">EXF-13308</strain>
    </source>
</reference>
<dbReference type="AlphaFoldDB" id="A0AA38VEF9"/>
<name>A0AA38VEF9_9PEZI</name>
<dbReference type="CDD" id="cd13777">
    <property type="entry name" value="Aar2_N"/>
    <property type="match status" value="1"/>
</dbReference>
<protein>
    <recommendedName>
        <fullName evidence="2">AAR2 N-terminal domain-containing protein</fullName>
    </recommendedName>
</protein>
<evidence type="ECO:0000313" key="3">
    <source>
        <dbReference type="EMBL" id="KAJ9134438.1"/>
    </source>
</evidence>
<proteinExistence type="predicted"/>
<dbReference type="PANTHER" id="PTHR12689">
    <property type="entry name" value="A1 CISTRON SPLICING FACTOR AAR2-RELATED"/>
    <property type="match status" value="1"/>
</dbReference>
<dbReference type="Proteomes" id="UP001174694">
    <property type="component" value="Unassembled WGS sequence"/>
</dbReference>
<keyword evidence="4" id="KW-1185">Reference proteome</keyword>
<dbReference type="InterPro" id="IPR038516">
    <property type="entry name" value="AAR2_N_sf"/>
</dbReference>
<feature type="region of interest" description="Disordered" evidence="1">
    <location>
        <begin position="108"/>
        <end position="128"/>
    </location>
</feature>
<dbReference type="EMBL" id="JANBVO010000043">
    <property type="protein sequence ID" value="KAJ9134438.1"/>
    <property type="molecule type" value="Genomic_DNA"/>
</dbReference>
<dbReference type="Pfam" id="PF20981">
    <property type="entry name" value="AAR2_1st"/>
    <property type="match status" value="1"/>
</dbReference>
<evidence type="ECO:0000313" key="4">
    <source>
        <dbReference type="Proteomes" id="UP001174694"/>
    </source>
</evidence>
<dbReference type="GO" id="GO:0000244">
    <property type="term" value="P:spliceosomal tri-snRNP complex assembly"/>
    <property type="evidence" value="ECO:0007669"/>
    <property type="project" value="TreeGrafter"/>
</dbReference>
<accession>A0AA38VEF9</accession>
<comment type="caution">
    <text evidence="3">The sequence shown here is derived from an EMBL/GenBank/DDBJ whole genome shotgun (WGS) entry which is preliminary data.</text>
</comment>
<organism evidence="3 4">
    <name type="scientific">Pleurostoma richardsiae</name>
    <dbReference type="NCBI Taxonomy" id="41990"/>
    <lineage>
        <taxon>Eukaryota</taxon>
        <taxon>Fungi</taxon>
        <taxon>Dikarya</taxon>
        <taxon>Ascomycota</taxon>
        <taxon>Pezizomycotina</taxon>
        <taxon>Sordariomycetes</taxon>
        <taxon>Sordariomycetidae</taxon>
        <taxon>Calosphaeriales</taxon>
        <taxon>Pleurostomataceae</taxon>
        <taxon>Pleurostoma</taxon>
    </lineage>
</organism>
<gene>
    <name evidence="3" type="ORF">NKR23_g10072</name>
</gene>
<evidence type="ECO:0000256" key="1">
    <source>
        <dbReference type="SAM" id="MobiDB-lite"/>
    </source>
</evidence>
<dbReference type="PANTHER" id="PTHR12689:SF4">
    <property type="entry name" value="PROTEIN AAR2 HOMOLOG"/>
    <property type="match status" value="1"/>
</dbReference>
<sequence length="268" mass="28130">MAILKATAAIPDANFAAPTNADVTDCTGSETAIPASQLVTSETNFLDNDTIYGGSESSSMPFTLPGASGLKKSDSTASAGRFSLTSHKSIPVTGTFPLGSLQVHEAMASPNPTHSIEEEEMPPLDPEENEPANALVVAPPLSSSSAAAADAYLQNGDVFLLLDLPDNSTVGCDALAMSTGTSRRFLGIRDLPPGPHFVWVSPPGAISRSGYWFVTAAARSPGRVRVKQWDRYNEVLGDPASRFEARAQRDGVAAAYQGLVPYGFRGVD</sequence>
<feature type="compositionally biased region" description="Acidic residues" evidence="1">
    <location>
        <begin position="117"/>
        <end position="128"/>
    </location>
</feature>
<dbReference type="InterPro" id="IPR033647">
    <property type="entry name" value="Aar2_N"/>
</dbReference>
<dbReference type="InterPro" id="IPR007946">
    <property type="entry name" value="AAR2"/>
</dbReference>
<feature type="non-terminal residue" evidence="3">
    <location>
        <position position="268"/>
    </location>
</feature>
<dbReference type="Gene3D" id="2.60.34.20">
    <property type="match status" value="1"/>
</dbReference>
<feature type="domain" description="AAR2 N-terminal" evidence="2">
    <location>
        <begin position="156"/>
        <end position="265"/>
    </location>
</feature>